<dbReference type="EMBL" id="LFZO01000743">
    <property type="protein sequence ID" value="KXS98439.1"/>
    <property type="molecule type" value="Genomic_DNA"/>
</dbReference>
<dbReference type="AlphaFoldDB" id="A0A139H7R4"/>
<evidence type="ECO:0000256" key="1">
    <source>
        <dbReference type="SAM" id="Coils"/>
    </source>
</evidence>
<feature type="compositionally biased region" description="Low complexity" evidence="2">
    <location>
        <begin position="361"/>
        <end position="382"/>
    </location>
</feature>
<organism evidence="3 4">
    <name type="scientific">Pseudocercospora musae</name>
    <dbReference type="NCBI Taxonomy" id="113226"/>
    <lineage>
        <taxon>Eukaryota</taxon>
        <taxon>Fungi</taxon>
        <taxon>Dikarya</taxon>
        <taxon>Ascomycota</taxon>
        <taxon>Pezizomycotina</taxon>
        <taxon>Dothideomycetes</taxon>
        <taxon>Dothideomycetidae</taxon>
        <taxon>Mycosphaerellales</taxon>
        <taxon>Mycosphaerellaceae</taxon>
        <taxon>Pseudocercospora</taxon>
    </lineage>
</organism>
<reference evidence="3 4" key="1">
    <citation type="submission" date="2015-07" db="EMBL/GenBank/DDBJ databases">
        <title>Comparative genomics of the Sigatoka disease complex on banana suggests a link between parallel evolutionary changes in Pseudocercospora fijiensis and Pseudocercospora eumusae and increased virulence on the banana host.</title>
        <authorList>
            <person name="Chang T.-C."/>
            <person name="Salvucci A."/>
            <person name="Crous P.W."/>
            <person name="Stergiopoulos I."/>
        </authorList>
    </citation>
    <scope>NUCLEOTIDE SEQUENCE [LARGE SCALE GENOMIC DNA]</scope>
    <source>
        <strain evidence="3 4">CBS 116634</strain>
    </source>
</reference>
<evidence type="ECO:0000313" key="3">
    <source>
        <dbReference type="EMBL" id="KXS98439.1"/>
    </source>
</evidence>
<gene>
    <name evidence="3" type="ORF">AC579_7460</name>
</gene>
<evidence type="ECO:0000256" key="2">
    <source>
        <dbReference type="SAM" id="MobiDB-lite"/>
    </source>
</evidence>
<accession>A0A139H7R4</accession>
<evidence type="ECO:0000313" key="4">
    <source>
        <dbReference type="Proteomes" id="UP000073492"/>
    </source>
</evidence>
<name>A0A139H7R4_9PEZI</name>
<keyword evidence="4" id="KW-1185">Reference proteome</keyword>
<protein>
    <submittedName>
        <fullName evidence="3">Uncharacterized protein</fullName>
    </submittedName>
</protein>
<feature type="compositionally biased region" description="Acidic residues" evidence="2">
    <location>
        <begin position="281"/>
        <end position="294"/>
    </location>
</feature>
<dbReference type="OrthoDB" id="10490003at2759"/>
<sequence length="505" mass="55610">MVHFRGLVGLTNTTLVYQSILGSEGIPGAESGERIEEHCRYPDHQSQPPLQAKLVILITNIHRISISSLPISTASRYPHYQYPPHLDTLTINIHRISISSPPSRPFSTIDPILSHTMPSFSLNTWRVPSKYFSADTLNTKSSYTVVDVPPVEDSGPTLKPAAASLTVYANLTLGNVLRQSRDNPSARIDFKQVPSFGTDARSAAKKISQEAYDDPEQLMEFGRMVKVPMRFGPDAWTFIMQKIGDKLEREGIWKHKAGQSIKKSLEMAVQIFLSEGRFGGDSDEVEGFEDDGVEEYGRARKRSSSWPRLQTPPAPGRGSSSRSDDGSEECEEGLSKSPRQQTPPAPRRGQGFSRSDDSPRRGSSSRSVTAGDGADSGSSDEGYGSDGRYDGGDGSGKGVRVRVRSSAKVAELRAEIMRKVASKKDVEAVMAEGEEVREEVRRSVDKVSARVKKLEADVADHGRRIESSEEGLLNVIEETKSDDYMALVSRRLHALDMKNNSAKRK</sequence>
<dbReference type="Proteomes" id="UP000073492">
    <property type="component" value="Unassembled WGS sequence"/>
</dbReference>
<comment type="caution">
    <text evidence="3">The sequence shown here is derived from an EMBL/GenBank/DDBJ whole genome shotgun (WGS) entry which is preliminary data.</text>
</comment>
<feature type="region of interest" description="Disordered" evidence="2">
    <location>
        <begin position="279"/>
        <end position="406"/>
    </location>
</feature>
<proteinExistence type="predicted"/>
<keyword evidence="1" id="KW-0175">Coiled coil</keyword>
<feature type="coiled-coil region" evidence="1">
    <location>
        <begin position="437"/>
        <end position="464"/>
    </location>
</feature>